<dbReference type="Pfam" id="PF14223">
    <property type="entry name" value="Retrotran_gag_2"/>
    <property type="match status" value="1"/>
</dbReference>
<dbReference type="EMBL" id="JASMQC010000010">
    <property type="protein sequence ID" value="KAK1941985.1"/>
    <property type="molecule type" value="Genomic_DNA"/>
</dbReference>
<accession>A0AAD9GP22</accession>
<gene>
    <name evidence="1" type="ORF">P3T76_006307</name>
</gene>
<reference evidence="1" key="1">
    <citation type="submission" date="2023-08" db="EMBL/GenBank/DDBJ databases">
        <title>Reference Genome Resource for the Citrus Pathogen Phytophthora citrophthora.</title>
        <authorList>
            <person name="Moller H."/>
            <person name="Coetzee B."/>
            <person name="Rose L.J."/>
            <person name="Van Niekerk J.M."/>
        </authorList>
    </citation>
    <scope>NUCLEOTIDE SEQUENCE</scope>
    <source>
        <strain evidence="1">STE-U-9442</strain>
    </source>
</reference>
<proteinExistence type="predicted"/>
<dbReference type="Proteomes" id="UP001259832">
    <property type="component" value="Unassembled WGS sequence"/>
</dbReference>
<evidence type="ECO:0000313" key="1">
    <source>
        <dbReference type="EMBL" id="KAK1941985.1"/>
    </source>
</evidence>
<dbReference type="AlphaFoldDB" id="A0AAD9GP22"/>
<organism evidence="1 2">
    <name type="scientific">Phytophthora citrophthora</name>
    <dbReference type="NCBI Taxonomy" id="4793"/>
    <lineage>
        <taxon>Eukaryota</taxon>
        <taxon>Sar</taxon>
        <taxon>Stramenopiles</taxon>
        <taxon>Oomycota</taxon>
        <taxon>Peronosporomycetes</taxon>
        <taxon>Peronosporales</taxon>
        <taxon>Peronosporaceae</taxon>
        <taxon>Phytophthora</taxon>
    </lineage>
</organism>
<protein>
    <submittedName>
        <fullName evidence="1">Uncharacterized protein</fullName>
    </submittedName>
</protein>
<keyword evidence="2" id="KW-1185">Reference proteome</keyword>
<comment type="caution">
    <text evidence="1">The sequence shown here is derived from an EMBL/GenBank/DDBJ whole genome shotgun (WGS) entry which is preliminary data.</text>
</comment>
<sequence length="92" mass="9996">MEAGAKFKGIVLQMETIDETLDETRQLVLLLGSLTNEYRMICTVIENTSNVSLAYAIQTLSGVQALDESSAQEKASATKKNDFGGKLRLIGN</sequence>
<evidence type="ECO:0000313" key="2">
    <source>
        <dbReference type="Proteomes" id="UP001259832"/>
    </source>
</evidence>
<name>A0AAD9GP22_9STRA</name>